<evidence type="ECO:0000313" key="13">
    <source>
        <dbReference type="EMBL" id="QDG53078.1"/>
    </source>
</evidence>
<dbReference type="EMBL" id="CP041186">
    <property type="protein sequence ID" value="QDG53078.1"/>
    <property type="molecule type" value="Genomic_DNA"/>
</dbReference>
<feature type="binding site" description="covalent" evidence="8">
    <location>
        <position position="79"/>
    </location>
    <ligand>
        <name>heme c</name>
        <dbReference type="ChEBI" id="CHEBI:61717"/>
        <label>1</label>
    </ligand>
</feature>
<evidence type="ECO:0000256" key="6">
    <source>
        <dbReference type="ARBA" id="ARBA00023002"/>
    </source>
</evidence>
<evidence type="ECO:0000256" key="3">
    <source>
        <dbReference type="ARBA" id="ARBA00022723"/>
    </source>
</evidence>
<sequence length="394" mass="43425">MHKLTTPLAIIAATLLAACGADDPSPTAESTYAWNVPEGFPLPRVPEDNPMSEAKVELGRHLFYDTRLSVNETTSCATCHKQELAFTDGKTTAEGATGDIHPRNSMALVNVAYASTLNWANPVTTTLEQQAMVPLFNEDPVELGWVGHVDEILGRLRADERYPAMFEAAFPDADDELVSLDHVVKAISAFERTLISGNSPFDQYMYGGDDDALSASAKRGMELFFSERLECFHCHGGFNFSDSNDHENTVFREVAFHNNGLYNIDDTGNYPEGNQGLYDSTGRPEDRGRFRAPTLRNIALTAPYMHDGSIATLEEIVDHYAAGGRFVTDGPYFGDGRDHPNKSQFVSGFLITDEEKADLVAFLESLTDETFINDPRFGDPFAQAGPSQEQNEEQ</sequence>
<dbReference type="PROSITE" id="PS51257">
    <property type="entry name" value="PROKAR_LIPOPROTEIN"/>
    <property type="match status" value="1"/>
</dbReference>
<dbReference type="GO" id="GO:0004130">
    <property type="term" value="F:cytochrome-c peroxidase activity"/>
    <property type="evidence" value="ECO:0007669"/>
    <property type="project" value="TreeGrafter"/>
</dbReference>
<dbReference type="Pfam" id="PF03150">
    <property type="entry name" value="CCP_MauG"/>
    <property type="match status" value="1"/>
</dbReference>
<dbReference type="GO" id="GO:0020037">
    <property type="term" value="F:heme binding"/>
    <property type="evidence" value="ECO:0007669"/>
    <property type="project" value="InterPro"/>
</dbReference>
<comment type="subcellular location">
    <subcellularLocation>
        <location evidence="1">Periplasm</location>
    </subcellularLocation>
</comment>
<evidence type="ECO:0000256" key="5">
    <source>
        <dbReference type="ARBA" id="ARBA00022764"/>
    </source>
</evidence>
<dbReference type="SUPFAM" id="SSF46626">
    <property type="entry name" value="Cytochrome c"/>
    <property type="match status" value="2"/>
</dbReference>
<dbReference type="OrthoDB" id="9805202at2"/>
<evidence type="ECO:0000256" key="7">
    <source>
        <dbReference type="ARBA" id="ARBA00023004"/>
    </source>
</evidence>
<dbReference type="InterPro" id="IPR036909">
    <property type="entry name" value="Cyt_c-like_dom_sf"/>
</dbReference>
<evidence type="ECO:0000256" key="10">
    <source>
        <dbReference type="SAM" id="MobiDB-lite"/>
    </source>
</evidence>
<feature type="region of interest" description="Disordered" evidence="10">
    <location>
        <begin position="374"/>
        <end position="394"/>
    </location>
</feature>
<feature type="compositionally biased region" description="Polar residues" evidence="10">
    <location>
        <begin position="385"/>
        <end position="394"/>
    </location>
</feature>
<dbReference type="GO" id="GO:0046872">
    <property type="term" value="F:metal ion binding"/>
    <property type="evidence" value="ECO:0007669"/>
    <property type="project" value="UniProtKB-KW"/>
</dbReference>
<evidence type="ECO:0000256" key="2">
    <source>
        <dbReference type="ARBA" id="ARBA00022617"/>
    </source>
</evidence>
<keyword evidence="7 9" id="KW-0408">Iron</keyword>
<proteinExistence type="predicted"/>
<accession>A0A5B8Y930</accession>
<dbReference type="NCBIfam" id="TIGR04039">
    <property type="entry name" value="MXAN_0977_Heme2"/>
    <property type="match status" value="1"/>
</dbReference>
<keyword evidence="2 8" id="KW-0349">Heme</keyword>
<accession>A0A4Y6PXL1</accession>
<keyword evidence="14" id="KW-1185">Reference proteome</keyword>
<feature type="signal peptide" evidence="11">
    <location>
        <begin position="1"/>
        <end position="17"/>
    </location>
</feature>
<comment type="PTM">
    <text evidence="8">Binds 2 heme groups per subunit.</text>
</comment>
<dbReference type="RefSeq" id="WP_141199539.1">
    <property type="nucleotide sequence ID" value="NZ_CP041186.1"/>
</dbReference>
<feature type="binding site" description="covalent" evidence="8">
    <location>
        <position position="76"/>
    </location>
    <ligand>
        <name>heme c</name>
        <dbReference type="ChEBI" id="CHEBI:61717"/>
        <label>1</label>
    </ligand>
</feature>
<dbReference type="GO" id="GO:0009055">
    <property type="term" value="F:electron transfer activity"/>
    <property type="evidence" value="ECO:0007669"/>
    <property type="project" value="InterPro"/>
</dbReference>
<dbReference type="PANTHER" id="PTHR30600:SF14">
    <property type="entry name" value="CYTOCHROME C PEROXIDASE"/>
    <property type="match status" value="1"/>
</dbReference>
<feature type="domain" description="Cytochrome c" evidence="12">
    <location>
        <begin position="54"/>
        <end position="188"/>
    </location>
</feature>
<feature type="binding site" description="axial binding residue" evidence="9">
    <location>
        <position position="80"/>
    </location>
    <ligand>
        <name>heme c</name>
        <dbReference type="ChEBI" id="CHEBI:61717"/>
        <label>1</label>
    </ligand>
    <ligandPart>
        <name>Fe</name>
        <dbReference type="ChEBI" id="CHEBI:18248"/>
    </ligandPart>
</feature>
<feature type="chain" id="PRO_5030106637" evidence="11">
    <location>
        <begin position="18"/>
        <end position="394"/>
    </location>
</feature>
<comment type="cofactor">
    <cofactor evidence="8">
        <name>heme</name>
        <dbReference type="ChEBI" id="CHEBI:30413"/>
    </cofactor>
    <text evidence="8">Binds 2 heme groups.</text>
</comment>
<dbReference type="InterPro" id="IPR004852">
    <property type="entry name" value="Di-haem_cyt_c_peroxidsae"/>
</dbReference>
<evidence type="ECO:0000256" key="1">
    <source>
        <dbReference type="ARBA" id="ARBA00004418"/>
    </source>
</evidence>
<evidence type="ECO:0000256" key="4">
    <source>
        <dbReference type="ARBA" id="ARBA00022729"/>
    </source>
</evidence>
<feature type="domain" description="Cytochrome c" evidence="12">
    <location>
        <begin position="215"/>
        <end position="367"/>
    </location>
</feature>
<dbReference type="GO" id="GO:0042597">
    <property type="term" value="C:periplasmic space"/>
    <property type="evidence" value="ECO:0007669"/>
    <property type="project" value="UniProtKB-SubCell"/>
</dbReference>
<evidence type="ECO:0000259" key="12">
    <source>
        <dbReference type="PROSITE" id="PS51007"/>
    </source>
</evidence>
<evidence type="ECO:0000313" key="14">
    <source>
        <dbReference type="Proteomes" id="UP000315995"/>
    </source>
</evidence>
<protein>
    <submittedName>
        <fullName evidence="13">Di-heme enzyme</fullName>
    </submittedName>
</protein>
<dbReference type="AlphaFoldDB" id="A0A4Y6PXL1"/>
<keyword evidence="5" id="KW-0574">Periplasm</keyword>
<dbReference type="InterPro" id="IPR023929">
    <property type="entry name" value="MbnH-like"/>
</dbReference>
<feature type="binding site" description="axial binding residue" evidence="9">
    <location>
        <position position="235"/>
    </location>
    <ligand>
        <name>heme c</name>
        <dbReference type="ChEBI" id="CHEBI:61717"/>
        <label>2</label>
    </ligand>
    <ligandPart>
        <name>Fe</name>
        <dbReference type="ChEBI" id="CHEBI:18248"/>
    </ligandPart>
</feature>
<dbReference type="PIRSF" id="PIRSF000294">
    <property type="entry name" value="Cytochrome-c_peroxidase"/>
    <property type="match status" value="1"/>
</dbReference>
<dbReference type="InterPro" id="IPR009056">
    <property type="entry name" value="Cyt_c-like_dom"/>
</dbReference>
<dbReference type="InterPro" id="IPR026259">
    <property type="entry name" value="MauG/Cytc_peroxidase"/>
</dbReference>
<dbReference type="InterPro" id="IPR051395">
    <property type="entry name" value="Cytochrome_c_Peroxidase/MauG"/>
</dbReference>
<keyword evidence="4 11" id="KW-0732">Signal</keyword>
<evidence type="ECO:0000256" key="8">
    <source>
        <dbReference type="PIRSR" id="PIRSR000294-1"/>
    </source>
</evidence>
<keyword evidence="6" id="KW-0560">Oxidoreductase</keyword>
<evidence type="ECO:0000256" key="9">
    <source>
        <dbReference type="PIRSR" id="PIRSR000294-2"/>
    </source>
</evidence>
<feature type="binding site" description="covalent" evidence="8">
    <location>
        <position position="234"/>
    </location>
    <ligand>
        <name>heme c</name>
        <dbReference type="ChEBI" id="CHEBI:61717"/>
        <label>2</label>
    </ligand>
</feature>
<organism evidence="13 14">
    <name type="scientific">Persicimonas caeni</name>
    <dbReference type="NCBI Taxonomy" id="2292766"/>
    <lineage>
        <taxon>Bacteria</taxon>
        <taxon>Deltaproteobacteria</taxon>
        <taxon>Bradymonadales</taxon>
        <taxon>Bradymonadaceae</taxon>
        <taxon>Persicimonas</taxon>
    </lineage>
</organism>
<gene>
    <name evidence="13" type="ORF">FIV42_20715</name>
</gene>
<dbReference type="Gene3D" id="1.10.760.10">
    <property type="entry name" value="Cytochrome c-like domain"/>
    <property type="match status" value="2"/>
</dbReference>
<evidence type="ECO:0000256" key="11">
    <source>
        <dbReference type="SAM" id="SignalP"/>
    </source>
</evidence>
<dbReference type="PANTHER" id="PTHR30600">
    <property type="entry name" value="CYTOCHROME C PEROXIDASE-RELATED"/>
    <property type="match status" value="1"/>
</dbReference>
<keyword evidence="3 9" id="KW-0479">Metal-binding</keyword>
<feature type="binding site" description="covalent" evidence="8">
    <location>
        <position position="231"/>
    </location>
    <ligand>
        <name>heme c</name>
        <dbReference type="ChEBI" id="CHEBI:61717"/>
        <label>2</label>
    </ligand>
</feature>
<reference evidence="13 14" key="1">
    <citation type="submission" date="2019-06" db="EMBL/GenBank/DDBJ databases">
        <title>Persicimonas caeni gen. nov., sp. nov., a predatory bacterium isolated from solar saltern.</title>
        <authorList>
            <person name="Wang S."/>
        </authorList>
    </citation>
    <scope>NUCLEOTIDE SEQUENCE [LARGE SCALE GENOMIC DNA]</scope>
    <source>
        <strain evidence="13 14">YN101</strain>
    </source>
</reference>
<dbReference type="Proteomes" id="UP000315995">
    <property type="component" value="Chromosome"/>
</dbReference>
<name>A0A4Y6PXL1_PERCE</name>
<dbReference type="PROSITE" id="PS51007">
    <property type="entry name" value="CYTC"/>
    <property type="match status" value="2"/>
</dbReference>